<accession>A0A250X1V4</accession>
<gene>
    <name evidence="5" type="ORF">CEUSTIGMA_g4482.t1</name>
</gene>
<feature type="transmembrane region" description="Helical" evidence="3">
    <location>
        <begin position="374"/>
        <end position="397"/>
    </location>
</feature>
<dbReference type="SMART" id="SM00054">
    <property type="entry name" value="EFh"/>
    <property type="match status" value="2"/>
</dbReference>
<dbReference type="GO" id="GO:0005509">
    <property type="term" value="F:calcium ion binding"/>
    <property type="evidence" value="ECO:0007669"/>
    <property type="project" value="InterPro"/>
</dbReference>
<dbReference type="AlphaFoldDB" id="A0A250X1V4"/>
<dbReference type="EMBL" id="BEGY01000021">
    <property type="protein sequence ID" value="GAX77035.1"/>
    <property type="molecule type" value="Genomic_DNA"/>
</dbReference>
<dbReference type="CDD" id="cd00051">
    <property type="entry name" value="EFh"/>
    <property type="match status" value="2"/>
</dbReference>
<dbReference type="InterPro" id="IPR011992">
    <property type="entry name" value="EF-hand-dom_pair"/>
</dbReference>
<keyword evidence="6" id="KW-1185">Reference proteome</keyword>
<evidence type="ECO:0000313" key="5">
    <source>
        <dbReference type="EMBL" id="GAX77035.1"/>
    </source>
</evidence>
<dbReference type="Pfam" id="PF00036">
    <property type="entry name" value="EF-hand_1"/>
    <property type="match status" value="1"/>
</dbReference>
<evidence type="ECO:0000313" key="6">
    <source>
        <dbReference type="Proteomes" id="UP000232323"/>
    </source>
</evidence>
<dbReference type="InterPro" id="IPR018247">
    <property type="entry name" value="EF_Hand_1_Ca_BS"/>
</dbReference>
<keyword evidence="1" id="KW-0677">Repeat</keyword>
<reference evidence="5 6" key="1">
    <citation type="submission" date="2017-08" db="EMBL/GenBank/DDBJ databases">
        <title>Acidophilic green algal genome provides insights into adaptation to an acidic environment.</title>
        <authorList>
            <person name="Hirooka S."/>
            <person name="Hirose Y."/>
            <person name="Kanesaki Y."/>
            <person name="Higuchi S."/>
            <person name="Fujiwara T."/>
            <person name="Onuma R."/>
            <person name="Era A."/>
            <person name="Ohbayashi R."/>
            <person name="Uzuka A."/>
            <person name="Nozaki H."/>
            <person name="Yoshikawa H."/>
            <person name="Miyagishima S.Y."/>
        </authorList>
    </citation>
    <scope>NUCLEOTIDE SEQUENCE [LARGE SCALE GENOMIC DNA]</scope>
    <source>
        <strain evidence="5 6">NIES-2499</strain>
    </source>
</reference>
<dbReference type="OrthoDB" id="551664at2759"/>
<dbReference type="Proteomes" id="UP000232323">
    <property type="component" value="Unassembled WGS sequence"/>
</dbReference>
<sequence length="400" mass="44578">MKDRSRGPNPFLEPSTSANEQLLSHLKLGFYDSHESNLLLRGVSSSKTRYMGARNSENLGGPGSYSTLDSKCVDNTSYIVSEWHILGRQPQRAVPFASMTSSPTVSAAPSRTSLDSPLQHNELQLWLREQLSKVPFFQPIIQKMTQAEQLAAASDTSSASGGIGGEQARAARGFRLRAEGNQNRIPNNIKPDEKPLWDMFVEMDLNGDGTIDLEEMRAALMKIGLPCSPHYVEQMFQQCNRGSTTGGVITWENFRQYVKRREDQIEAAFSALDFDGNGEISASELGRAMANAGLPTTGRDIRKVMEVLNKGTHDIITYDEFRRWACMVPSWQAEGQRMNSYTVWLRNAPTTAQAMRRQQTPASNRLLDDPLRPFAIFDLMLRVSLAGTLGLMVLVALRQD</sequence>
<proteinExistence type="predicted"/>
<dbReference type="InterPro" id="IPR050145">
    <property type="entry name" value="Centrin_CML-like"/>
</dbReference>
<evidence type="ECO:0000259" key="4">
    <source>
        <dbReference type="PROSITE" id="PS50222"/>
    </source>
</evidence>
<organism evidence="5 6">
    <name type="scientific">Chlamydomonas eustigma</name>
    <dbReference type="NCBI Taxonomy" id="1157962"/>
    <lineage>
        <taxon>Eukaryota</taxon>
        <taxon>Viridiplantae</taxon>
        <taxon>Chlorophyta</taxon>
        <taxon>core chlorophytes</taxon>
        <taxon>Chlorophyceae</taxon>
        <taxon>CS clade</taxon>
        <taxon>Chlamydomonadales</taxon>
        <taxon>Chlamydomonadaceae</taxon>
        <taxon>Chlamydomonas</taxon>
    </lineage>
</organism>
<dbReference type="InterPro" id="IPR002048">
    <property type="entry name" value="EF_hand_dom"/>
</dbReference>
<dbReference type="Gene3D" id="1.10.238.10">
    <property type="entry name" value="EF-hand"/>
    <property type="match status" value="2"/>
</dbReference>
<keyword evidence="2" id="KW-0106">Calcium</keyword>
<dbReference type="PROSITE" id="PS00018">
    <property type="entry name" value="EF_HAND_1"/>
    <property type="match status" value="2"/>
</dbReference>
<name>A0A250X1V4_9CHLO</name>
<dbReference type="PROSITE" id="PS50222">
    <property type="entry name" value="EF_HAND_2"/>
    <property type="match status" value="2"/>
</dbReference>
<evidence type="ECO:0000256" key="2">
    <source>
        <dbReference type="ARBA" id="ARBA00022837"/>
    </source>
</evidence>
<feature type="domain" description="EF-hand" evidence="4">
    <location>
        <begin position="191"/>
        <end position="226"/>
    </location>
</feature>
<protein>
    <recommendedName>
        <fullName evidence="4">EF-hand domain-containing protein</fullName>
    </recommendedName>
</protein>
<keyword evidence="3" id="KW-0812">Transmembrane</keyword>
<dbReference type="STRING" id="1157962.A0A250X1V4"/>
<comment type="caution">
    <text evidence="5">The sequence shown here is derived from an EMBL/GenBank/DDBJ whole genome shotgun (WGS) entry which is preliminary data.</text>
</comment>
<dbReference type="PANTHER" id="PTHR23050">
    <property type="entry name" value="CALCIUM BINDING PROTEIN"/>
    <property type="match status" value="1"/>
</dbReference>
<evidence type="ECO:0000256" key="3">
    <source>
        <dbReference type="SAM" id="Phobius"/>
    </source>
</evidence>
<dbReference type="SUPFAM" id="SSF47473">
    <property type="entry name" value="EF-hand"/>
    <property type="match status" value="1"/>
</dbReference>
<keyword evidence="3" id="KW-0472">Membrane</keyword>
<keyword evidence="3" id="KW-1133">Transmembrane helix</keyword>
<feature type="domain" description="EF-hand" evidence="4">
    <location>
        <begin position="260"/>
        <end position="295"/>
    </location>
</feature>
<dbReference type="Pfam" id="PF13499">
    <property type="entry name" value="EF-hand_7"/>
    <property type="match status" value="1"/>
</dbReference>
<evidence type="ECO:0000256" key="1">
    <source>
        <dbReference type="ARBA" id="ARBA00022737"/>
    </source>
</evidence>